<evidence type="ECO:0000313" key="3">
    <source>
        <dbReference type="Proteomes" id="UP000579647"/>
    </source>
</evidence>
<comment type="caution">
    <text evidence="2">The sequence shown here is derived from an EMBL/GenBank/DDBJ whole genome shotgun (WGS) entry which is preliminary data.</text>
</comment>
<feature type="compositionally biased region" description="Gly residues" evidence="1">
    <location>
        <begin position="26"/>
        <end position="39"/>
    </location>
</feature>
<feature type="region of interest" description="Disordered" evidence="1">
    <location>
        <begin position="1"/>
        <end position="69"/>
    </location>
</feature>
<proteinExistence type="predicted"/>
<protein>
    <submittedName>
        <fullName evidence="2">Uncharacterized protein</fullName>
    </submittedName>
</protein>
<dbReference type="AlphaFoldDB" id="A0A840WJV4"/>
<accession>A0A840WJV4</accession>
<dbReference type="EMBL" id="JACHDO010000001">
    <property type="protein sequence ID" value="MBB5495763.1"/>
    <property type="molecule type" value="Genomic_DNA"/>
</dbReference>
<name>A0A840WJV4_9ACTN</name>
<dbReference type="Proteomes" id="UP000579647">
    <property type="component" value="Unassembled WGS sequence"/>
</dbReference>
<reference evidence="2 3" key="1">
    <citation type="submission" date="2020-08" db="EMBL/GenBank/DDBJ databases">
        <title>Sequencing the genomes of 1000 actinobacteria strains.</title>
        <authorList>
            <person name="Klenk H.-P."/>
        </authorList>
    </citation>
    <scope>NUCLEOTIDE SEQUENCE [LARGE SCALE GENOMIC DNA]</scope>
    <source>
        <strain evidence="2 3">DSM 44598</strain>
    </source>
</reference>
<gene>
    <name evidence="2" type="ORF">HNR07_006900</name>
</gene>
<evidence type="ECO:0000313" key="2">
    <source>
        <dbReference type="EMBL" id="MBB5495763.1"/>
    </source>
</evidence>
<organism evidence="2 3">
    <name type="scientific">Nocardiopsis metallicus</name>
    <dbReference type="NCBI Taxonomy" id="179819"/>
    <lineage>
        <taxon>Bacteria</taxon>
        <taxon>Bacillati</taxon>
        <taxon>Actinomycetota</taxon>
        <taxon>Actinomycetes</taxon>
        <taxon>Streptosporangiales</taxon>
        <taxon>Nocardiopsidaceae</taxon>
        <taxon>Nocardiopsis</taxon>
    </lineage>
</organism>
<sequence>MFGAELRLRRQQAGMSLEAPARNSNGTGGTGRSDPGAGGPVSNPAPCFRTARRATAVRPPIRLSAPEDTPRCLSHTTYSDNSTCTNKGCAL</sequence>
<evidence type="ECO:0000256" key="1">
    <source>
        <dbReference type="SAM" id="MobiDB-lite"/>
    </source>
</evidence>
<keyword evidence="3" id="KW-1185">Reference proteome</keyword>